<name>A0A484N6H3_9ASTE</name>
<dbReference type="Proteomes" id="UP000595140">
    <property type="component" value="Unassembled WGS sequence"/>
</dbReference>
<dbReference type="EMBL" id="OOIL02006127">
    <property type="protein sequence ID" value="VFQ96660.1"/>
    <property type="molecule type" value="Genomic_DNA"/>
</dbReference>
<evidence type="ECO:0000313" key="3">
    <source>
        <dbReference type="Proteomes" id="UP000595140"/>
    </source>
</evidence>
<keyword evidence="3" id="KW-1185">Reference proteome</keyword>
<proteinExistence type="predicted"/>
<evidence type="ECO:0000313" key="2">
    <source>
        <dbReference type="EMBL" id="VFQ96660.1"/>
    </source>
</evidence>
<sequence>PISSIFRKKRFNHGRRKIQVEGLQEEGQRRSDDLSAPAVSLPGRLFPRVRVGGRTNPLPHALRQAADLSALSAPGTISPRERVPRPRQSAQGVGFVALRFQEPHLLQSRLCPAFYSNLRRDGDTIRSSINLYDLEIDLATFARVAGLPTRGDDIASYGGDDWILNNEAVVIRELGITNLVRHSGAPTIHSAPPEKRLLLYILTRILHPRDGSHTSLFNDDLRAIHAIMHGASINWAKYVMIHMADCASITSERSLPYAFLVMDLIVSADIHIAGPDTKMTKLWVIADNTFRKKSGNRNGAGTSRARATALAPAPAPARASLQSIADTLNRLTLTVDGMGQYLERMDSTLQRQNHDLTAYFRGINYVPPPFDSTFLGQNYEGEDEEDDSYAPSSSPDEADFDDAVDGDAMDIEDDEEDDDAEDEDAAA</sequence>
<feature type="non-terminal residue" evidence="2">
    <location>
        <position position="1"/>
    </location>
</feature>
<feature type="compositionally biased region" description="Acidic residues" evidence="1">
    <location>
        <begin position="396"/>
        <end position="427"/>
    </location>
</feature>
<evidence type="ECO:0000256" key="1">
    <source>
        <dbReference type="SAM" id="MobiDB-lite"/>
    </source>
</evidence>
<gene>
    <name evidence="2" type="ORF">CCAM_LOCUS38436</name>
</gene>
<protein>
    <submittedName>
        <fullName evidence="2">Uncharacterized protein</fullName>
    </submittedName>
</protein>
<reference evidence="2 3" key="1">
    <citation type="submission" date="2018-04" db="EMBL/GenBank/DDBJ databases">
        <authorList>
            <person name="Vogel A."/>
        </authorList>
    </citation>
    <scope>NUCLEOTIDE SEQUENCE [LARGE SCALE GENOMIC DNA]</scope>
</reference>
<accession>A0A484N6H3</accession>
<feature type="region of interest" description="Disordered" evidence="1">
    <location>
        <begin position="371"/>
        <end position="427"/>
    </location>
</feature>
<organism evidence="2 3">
    <name type="scientific">Cuscuta campestris</name>
    <dbReference type="NCBI Taxonomy" id="132261"/>
    <lineage>
        <taxon>Eukaryota</taxon>
        <taxon>Viridiplantae</taxon>
        <taxon>Streptophyta</taxon>
        <taxon>Embryophyta</taxon>
        <taxon>Tracheophyta</taxon>
        <taxon>Spermatophyta</taxon>
        <taxon>Magnoliopsida</taxon>
        <taxon>eudicotyledons</taxon>
        <taxon>Gunneridae</taxon>
        <taxon>Pentapetalae</taxon>
        <taxon>asterids</taxon>
        <taxon>lamiids</taxon>
        <taxon>Solanales</taxon>
        <taxon>Convolvulaceae</taxon>
        <taxon>Cuscuteae</taxon>
        <taxon>Cuscuta</taxon>
        <taxon>Cuscuta subgen. Grammica</taxon>
        <taxon>Cuscuta sect. Cleistogrammica</taxon>
    </lineage>
</organism>
<dbReference type="AlphaFoldDB" id="A0A484N6H3"/>